<feature type="region of interest" description="Disordered" evidence="6">
    <location>
        <begin position="31"/>
        <end position="110"/>
    </location>
</feature>
<reference evidence="8" key="1">
    <citation type="journal article" date="2017" name="Nature">
        <title>The genome of Chenopodium quinoa.</title>
        <authorList>
            <person name="Jarvis D.E."/>
            <person name="Ho Y.S."/>
            <person name="Lightfoot D.J."/>
            <person name="Schmoeckel S.M."/>
            <person name="Li B."/>
            <person name="Borm T.J.A."/>
            <person name="Ohyanagi H."/>
            <person name="Mineta K."/>
            <person name="Michell C.T."/>
            <person name="Saber N."/>
            <person name="Kharbatia N.M."/>
            <person name="Rupper R.R."/>
            <person name="Sharp A.R."/>
            <person name="Dally N."/>
            <person name="Boughton B.A."/>
            <person name="Woo Y.H."/>
            <person name="Gao G."/>
            <person name="Schijlen E.G.W.M."/>
            <person name="Guo X."/>
            <person name="Momin A.A."/>
            <person name="Negrao S."/>
            <person name="Al-Babili S."/>
            <person name="Gehring C."/>
            <person name="Roessner U."/>
            <person name="Jung C."/>
            <person name="Murphy K."/>
            <person name="Arold S.T."/>
            <person name="Gojobori T."/>
            <person name="van der Linden C.G."/>
            <person name="van Loo E.N."/>
            <person name="Jellen E.N."/>
            <person name="Maughan P.J."/>
            <person name="Tester M."/>
        </authorList>
    </citation>
    <scope>NUCLEOTIDE SEQUENCE [LARGE SCALE GENOMIC DNA]</scope>
    <source>
        <strain evidence="8">cv. PI 614886</strain>
    </source>
</reference>
<feature type="compositionally biased region" description="Low complexity" evidence="6">
    <location>
        <begin position="37"/>
        <end position="63"/>
    </location>
</feature>
<dbReference type="FunFam" id="2.20.25.80:FF:000003">
    <property type="entry name" value="WRKY transcription factor 57"/>
    <property type="match status" value="1"/>
</dbReference>
<evidence type="ECO:0000256" key="2">
    <source>
        <dbReference type="ARBA" id="ARBA00023015"/>
    </source>
</evidence>
<dbReference type="SUPFAM" id="SSF118290">
    <property type="entry name" value="WRKY DNA-binding domain"/>
    <property type="match status" value="1"/>
</dbReference>
<evidence type="ECO:0000256" key="5">
    <source>
        <dbReference type="ARBA" id="ARBA00023242"/>
    </source>
</evidence>
<evidence type="ECO:0000256" key="1">
    <source>
        <dbReference type="ARBA" id="ARBA00004123"/>
    </source>
</evidence>
<dbReference type="GO" id="GO:0005634">
    <property type="term" value="C:nucleus"/>
    <property type="evidence" value="ECO:0007669"/>
    <property type="project" value="UniProtKB-SubCell"/>
</dbReference>
<dbReference type="SMART" id="SM00774">
    <property type="entry name" value="WRKY"/>
    <property type="match status" value="1"/>
</dbReference>
<organism evidence="8 9">
    <name type="scientific">Chenopodium quinoa</name>
    <name type="common">Quinoa</name>
    <dbReference type="NCBI Taxonomy" id="63459"/>
    <lineage>
        <taxon>Eukaryota</taxon>
        <taxon>Viridiplantae</taxon>
        <taxon>Streptophyta</taxon>
        <taxon>Embryophyta</taxon>
        <taxon>Tracheophyta</taxon>
        <taxon>Spermatophyta</taxon>
        <taxon>Magnoliopsida</taxon>
        <taxon>eudicotyledons</taxon>
        <taxon>Gunneridae</taxon>
        <taxon>Pentapetalae</taxon>
        <taxon>Caryophyllales</taxon>
        <taxon>Chenopodiaceae</taxon>
        <taxon>Chenopodioideae</taxon>
        <taxon>Atripliceae</taxon>
        <taxon>Chenopodium</taxon>
    </lineage>
</organism>
<name>A0A803MJ14_CHEQI</name>
<dbReference type="InterPro" id="IPR003657">
    <property type="entry name" value="WRKY_dom"/>
</dbReference>
<keyword evidence="3" id="KW-0238">DNA-binding</keyword>
<dbReference type="EnsemblPlants" id="AUR62030260-RA">
    <property type="protein sequence ID" value="AUR62030260-RA:cds"/>
    <property type="gene ID" value="AUR62030260"/>
</dbReference>
<dbReference type="OMA" id="GADMEYD"/>
<dbReference type="AlphaFoldDB" id="A0A803MJ14"/>
<dbReference type="PROSITE" id="PS50811">
    <property type="entry name" value="WRKY"/>
    <property type="match status" value="1"/>
</dbReference>
<protein>
    <recommendedName>
        <fullName evidence="7">WRKY domain-containing protein</fullName>
    </recommendedName>
</protein>
<accession>A0A803MJ14</accession>
<dbReference type="PANTHER" id="PTHR31221">
    <property type="entry name" value="WRKY TRANSCRIPTION FACTOR PROTEIN 1-RELATED"/>
    <property type="match status" value="1"/>
</dbReference>
<evidence type="ECO:0000256" key="3">
    <source>
        <dbReference type="ARBA" id="ARBA00023125"/>
    </source>
</evidence>
<dbReference type="PANTHER" id="PTHR31221:SF358">
    <property type="entry name" value="WRKY TRANSCRIPTION FACTOR 71"/>
    <property type="match status" value="1"/>
</dbReference>
<feature type="compositionally biased region" description="Basic and acidic residues" evidence="6">
    <location>
        <begin position="69"/>
        <end position="90"/>
    </location>
</feature>
<evidence type="ECO:0000256" key="6">
    <source>
        <dbReference type="SAM" id="MobiDB-lite"/>
    </source>
</evidence>
<dbReference type="Proteomes" id="UP000596660">
    <property type="component" value="Unplaced"/>
</dbReference>
<evidence type="ECO:0000259" key="7">
    <source>
        <dbReference type="PROSITE" id="PS50811"/>
    </source>
</evidence>
<keyword evidence="4" id="KW-0804">Transcription</keyword>
<keyword evidence="5" id="KW-0539">Nucleus</keyword>
<dbReference type="Pfam" id="PF03106">
    <property type="entry name" value="WRKY"/>
    <property type="match status" value="1"/>
</dbReference>
<sequence length="252" mass="27074">MDYPTLAKSVGVSPTSSEVFSSVVDENPAMAKEKEAAAGVVVGNGGNPSTPNSSISSSSTEAGGADDGSVGKKDNKQHPNKAVDDQDELKQGTNKGKKKGGKKEREPRFAFMTKSEIDNLEDGYRWRKYGQKAVKNSPYPRSYYRCTTQTCSVKKRVERSFQEPSTVITTYEGQHNHAVPATLRGHAAAPLPHYSMLAPPLRPPQPLSSSNIPQELLAQLGHCGGYPTVFYGGGKANGGVMANETLNEEEVD</sequence>
<reference evidence="8" key="2">
    <citation type="submission" date="2021-03" db="UniProtKB">
        <authorList>
            <consortium name="EnsemblPlants"/>
        </authorList>
    </citation>
    <scope>IDENTIFICATION</scope>
</reference>
<evidence type="ECO:0000313" key="9">
    <source>
        <dbReference type="Proteomes" id="UP000596660"/>
    </source>
</evidence>
<evidence type="ECO:0000313" key="8">
    <source>
        <dbReference type="EnsemblPlants" id="AUR62030260-RA:cds"/>
    </source>
</evidence>
<dbReference type="Gramene" id="AUR62030260-RA">
    <property type="protein sequence ID" value="AUR62030260-RA:cds"/>
    <property type="gene ID" value="AUR62030260"/>
</dbReference>
<dbReference type="GO" id="GO:0043565">
    <property type="term" value="F:sequence-specific DNA binding"/>
    <property type="evidence" value="ECO:0007669"/>
    <property type="project" value="InterPro"/>
</dbReference>
<dbReference type="InterPro" id="IPR036576">
    <property type="entry name" value="WRKY_dom_sf"/>
</dbReference>
<dbReference type="InterPro" id="IPR044810">
    <property type="entry name" value="WRKY_plant"/>
</dbReference>
<evidence type="ECO:0000256" key="4">
    <source>
        <dbReference type="ARBA" id="ARBA00023163"/>
    </source>
</evidence>
<feature type="domain" description="WRKY" evidence="7">
    <location>
        <begin position="115"/>
        <end position="180"/>
    </location>
</feature>
<dbReference type="GO" id="GO:0003700">
    <property type="term" value="F:DNA-binding transcription factor activity"/>
    <property type="evidence" value="ECO:0007669"/>
    <property type="project" value="InterPro"/>
</dbReference>
<keyword evidence="9" id="KW-1185">Reference proteome</keyword>
<comment type="subcellular location">
    <subcellularLocation>
        <location evidence="1">Nucleus</location>
    </subcellularLocation>
</comment>
<dbReference type="Gene3D" id="2.20.25.80">
    <property type="entry name" value="WRKY domain"/>
    <property type="match status" value="1"/>
</dbReference>
<keyword evidence="2" id="KW-0805">Transcription regulation</keyword>
<proteinExistence type="predicted"/>